<sequence length="370" mass="39855">MFEDFLDLIGLGDGGDDDLEMYQPQHADQDPMEMYQPQHADQDPMEMYQPVSAGTPVDLDGDGIMDGLLFQSQEDLNGDGIAETLVVEQQLDLDGDGIVDTVQTEIASDTDLDGIMDYYSATTVSDFNGDGQADYMITAEDYNGDGIFEASGEFMDTDGNGTMEPVDQYSPIYPEDSGAAPAYETFDPSQADMDSIVGDPAGNMENWHWQETGTSCAVASQEFVLEQLTGQEFSEGELRELAEENGWYDLEGGTTMEDVGNILAHMGLHVEQNMGSTMSDIEQCLASGGQVIVGVDSGELWSGENEEMFGPGMDADHAIQVTGIDYSNPAEPMVIINDPGASNGGGAMVPMDAFVDAWEDSGCFMVEAYA</sequence>
<organism evidence="2 3">
    <name type="scientific">Candidatus Scybalocola faecigallinarum</name>
    <dbReference type="NCBI Taxonomy" id="2840941"/>
    <lineage>
        <taxon>Bacteria</taxon>
        <taxon>Bacillati</taxon>
        <taxon>Bacillota</taxon>
        <taxon>Clostridia</taxon>
        <taxon>Lachnospirales</taxon>
        <taxon>Lachnospiraceae</taxon>
        <taxon>Lachnospiraceae incertae sedis</taxon>
        <taxon>Candidatus Scybalocola (ex Gilroy et al. 2021)</taxon>
    </lineage>
</organism>
<gene>
    <name evidence="2" type="ORF">IAB46_07800</name>
</gene>
<reference evidence="2" key="1">
    <citation type="submission" date="2020-10" db="EMBL/GenBank/DDBJ databases">
        <authorList>
            <person name="Gilroy R."/>
        </authorList>
    </citation>
    <scope>NUCLEOTIDE SEQUENCE</scope>
    <source>
        <strain evidence="2">CHK178-757</strain>
    </source>
</reference>
<dbReference type="InterPro" id="IPR028994">
    <property type="entry name" value="Integrin_alpha_N"/>
</dbReference>
<comment type="caution">
    <text evidence="2">The sequence shown here is derived from an EMBL/GenBank/DDBJ whole genome shotgun (WGS) entry which is preliminary data.</text>
</comment>
<dbReference type="Gene3D" id="3.90.70.10">
    <property type="entry name" value="Cysteine proteinases"/>
    <property type="match status" value="1"/>
</dbReference>
<dbReference type="InterPro" id="IPR039564">
    <property type="entry name" value="Peptidase_C39-like"/>
</dbReference>
<dbReference type="Proteomes" id="UP000823927">
    <property type="component" value="Unassembled WGS sequence"/>
</dbReference>
<name>A0A9D1JQP7_9FIRM</name>
<reference evidence="2" key="2">
    <citation type="journal article" date="2021" name="PeerJ">
        <title>Extensive microbial diversity within the chicken gut microbiome revealed by metagenomics and culture.</title>
        <authorList>
            <person name="Gilroy R."/>
            <person name="Ravi A."/>
            <person name="Getino M."/>
            <person name="Pursley I."/>
            <person name="Horton D.L."/>
            <person name="Alikhan N.F."/>
            <person name="Baker D."/>
            <person name="Gharbi K."/>
            <person name="Hall N."/>
            <person name="Watson M."/>
            <person name="Adriaenssens E.M."/>
            <person name="Foster-Nyarko E."/>
            <person name="Jarju S."/>
            <person name="Secka A."/>
            <person name="Antonio M."/>
            <person name="Oren A."/>
            <person name="Chaudhuri R.R."/>
            <person name="La Ragione R."/>
            <person name="Hildebrand F."/>
            <person name="Pallen M.J."/>
        </authorList>
    </citation>
    <scope>NUCLEOTIDE SEQUENCE</scope>
    <source>
        <strain evidence="2">CHK178-757</strain>
    </source>
</reference>
<evidence type="ECO:0000313" key="3">
    <source>
        <dbReference type="Proteomes" id="UP000823927"/>
    </source>
</evidence>
<dbReference type="AlphaFoldDB" id="A0A9D1JQP7"/>
<accession>A0A9D1JQP7</accession>
<evidence type="ECO:0000259" key="1">
    <source>
        <dbReference type="Pfam" id="PF13529"/>
    </source>
</evidence>
<dbReference type="EMBL" id="DVIT01000028">
    <property type="protein sequence ID" value="HIS47446.1"/>
    <property type="molecule type" value="Genomic_DNA"/>
</dbReference>
<evidence type="ECO:0000313" key="2">
    <source>
        <dbReference type="EMBL" id="HIS47446.1"/>
    </source>
</evidence>
<proteinExistence type="predicted"/>
<dbReference type="SUPFAM" id="SSF69318">
    <property type="entry name" value="Integrin alpha N-terminal domain"/>
    <property type="match status" value="1"/>
</dbReference>
<dbReference type="Pfam" id="PF13529">
    <property type="entry name" value="Peptidase_C39_2"/>
    <property type="match status" value="1"/>
</dbReference>
<feature type="domain" description="Peptidase C39-like" evidence="1">
    <location>
        <begin position="209"/>
        <end position="339"/>
    </location>
</feature>
<protein>
    <submittedName>
        <fullName evidence="2">C39 family peptidase</fullName>
    </submittedName>
</protein>